<protein>
    <submittedName>
        <fullName evidence="2">Uncharacterized protein</fullName>
    </submittedName>
</protein>
<gene>
    <name evidence="2" type="ORF">H920_08590</name>
</gene>
<keyword evidence="3" id="KW-1185">Reference proteome</keyword>
<dbReference type="Proteomes" id="UP000028990">
    <property type="component" value="Unassembled WGS sequence"/>
</dbReference>
<evidence type="ECO:0000313" key="2">
    <source>
        <dbReference type="EMBL" id="KFO29987.1"/>
    </source>
</evidence>
<name>A0A091DFY1_FUKDA</name>
<reference evidence="2 3" key="1">
    <citation type="submission" date="2013-11" db="EMBL/GenBank/DDBJ databases">
        <title>The Damaraland mole rat (Fukomys damarensis) genome and evolution of African mole rats.</title>
        <authorList>
            <person name="Gladyshev V.N."/>
            <person name="Fang X."/>
        </authorList>
    </citation>
    <scope>NUCLEOTIDE SEQUENCE [LARGE SCALE GENOMIC DNA]</scope>
    <source>
        <tissue evidence="2">Liver</tissue>
    </source>
</reference>
<evidence type="ECO:0000256" key="1">
    <source>
        <dbReference type="SAM" id="MobiDB-lite"/>
    </source>
</evidence>
<dbReference type="AlphaFoldDB" id="A0A091DFY1"/>
<feature type="compositionally biased region" description="Polar residues" evidence="1">
    <location>
        <begin position="35"/>
        <end position="51"/>
    </location>
</feature>
<feature type="region of interest" description="Disordered" evidence="1">
    <location>
        <begin position="35"/>
        <end position="61"/>
    </location>
</feature>
<proteinExistence type="predicted"/>
<accession>A0A091DFY1</accession>
<organism evidence="2 3">
    <name type="scientific">Fukomys damarensis</name>
    <name type="common">Damaraland mole rat</name>
    <name type="synonym">Cryptomys damarensis</name>
    <dbReference type="NCBI Taxonomy" id="885580"/>
    <lineage>
        <taxon>Eukaryota</taxon>
        <taxon>Metazoa</taxon>
        <taxon>Chordata</taxon>
        <taxon>Craniata</taxon>
        <taxon>Vertebrata</taxon>
        <taxon>Euteleostomi</taxon>
        <taxon>Mammalia</taxon>
        <taxon>Eutheria</taxon>
        <taxon>Euarchontoglires</taxon>
        <taxon>Glires</taxon>
        <taxon>Rodentia</taxon>
        <taxon>Hystricomorpha</taxon>
        <taxon>Bathyergidae</taxon>
        <taxon>Fukomys</taxon>
    </lineage>
</organism>
<dbReference type="EMBL" id="KN122517">
    <property type="protein sequence ID" value="KFO29987.1"/>
    <property type="molecule type" value="Genomic_DNA"/>
</dbReference>
<sequence>MAPPPLKPLGHPLPFSVSSDISEVRKRAQQVTWAWSRSTAAEPRTTSSQQRPPLKGEHSVFTGPEEALGQLRSCVFPRPTPSWTAWTQIFSTCLKQFRLQSPQENEVDSHGLLIPFVPVEIMTAIQTLSDG</sequence>
<evidence type="ECO:0000313" key="3">
    <source>
        <dbReference type="Proteomes" id="UP000028990"/>
    </source>
</evidence>